<reference evidence="1 2" key="1">
    <citation type="journal article" date="2023" name="Microbiol. Resour. Announc.">
        <title>Complete Genome Sequence of the First Colistin-Resistant Raoultella electrica Strain.</title>
        <authorList>
            <person name="Aldeia C."/>
            <person name="Campos-Madueno E.I."/>
            <person name="Sendi P."/>
            <person name="Endimiani A."/>
        </authorList>
    </citation>
    <scope>NUCLEOTIDE SEQUENCE [LARGE SCALE GENOMIC DNA]</scope>
    <source>
        <strain evidence="1 2">S2-IND-01-C</strain>
    </source>
</reference>
<dbReference type="AlphaFoldDB" id="A0AAJ5UCM9"/>
<evidence type="ECO:0000313" key="1">
    <source>
        <dbReference type="EMBL" id="WBW59212.1"/>
    </source>
</evidence>
<evidence type="ECO:0000313" key="2">
    <source>
        <dbReference type="Proteomes" id="UP001210130"/>
    </source>
</evidence>
<keyword evidence="2" id="KW-1185">Reference proteome</keyword>
<protein>
    <submittedName>
        <fullName evidence="1">Uncharacterized protein</fullName>
    </submittedName>
</protein>
<dbReference type="EMBL" id="CP112887">
    <property type="protein sequence ID" value="WBW59212.1"/>
    <property type="molecule type" value="Genomic_DNA"/>
</dbReference>
<sequence length="301" mass="35293">MSARYNETLIANSYHCLWEQYFAKEYNKKNFEVYIPDSEEVHVGYDLGFALPRRSFKFNGDDFFEWMKDRISRTSSADSAFLMAYFYQYKILDYVIRLSLTRNKSTKEGLVKKGYNASEPAYRVELYTQRKLYANGARRRPFSQHEALCRLAKVRDANVFYCSPKFLKSQGIPPVSKRVLSDLNLVQVTHQVPTYRDKKTHYIYFQTIGGDNAQWCSRPITANVSREINLPPLLTPKQLLQFMKANYLACHNDDIAIIEFKEMPITDKDLHRETFLSYLTMMPECTKFVLFSGDNNETPRN</sequence>
<gene>
    <name evidence="1" type="ORF">OR613_14250</name>
</gene>
<accession>A0AAJ5UCM9</accession>
<proteinExistence type="predicted"/>
<name>A0AAJ5UCM9_9ENTR</name>
<dbReference type="RefSeq" id="WP_131049764.1">
    <property type="nucleotide sequence ID" value="NZ_CP112887.1"/>
</dbReference>
<dbReference type="Proteomes" id="UP001210130">
    <property type="component" value="Chromosome"/>
</dbReference>
<organism evidence="1 2">
    <name type="scientific">Klebsiella electrica</name>
    <dbReference type="NCBI Taxonomy" id="1259973"/>
    <lineage>
        <taxon>Bacteria</taxon>
        <taxon>Pseudomonadati</taxon>
        <taxon>Pseudomonadota</taxon>
        <taxon>Gammaproteobacteria</taxon>
        <taxon>Enterobacterales</taxon>
        <taxon>Enterobacteriaceae</taxon>
        <taxon>Klebsiella/Raoultella group</taxon>
        <taxon>Klebsiella</taxon>
    </lineage>
</organism>